<comment type="similarity">
    <text evidence="1">Belongs to the glycosyl hydrolase 43 family.</text>
</comment>
<accession>A0A1G7WMR2</accession>
<keyword evidence="3 8" id="KW-0378">Hydrolase</keyword>
<dbReference type="SUPFAM" id="SSF75005">
    <property type="entry name" value="Arabinanase/levansucrase/invertase"/>
    <property type="match status" value="1"/>
</dbReference>
<evidence type="ECO:0000256" key="5">
    <source>
        <dbReference type="ARBA" id="ARBA00023295"/>
    </source>
</evidence>
<organism evidence="8 9">
    <name type="scientific">Prevotella communis</name>
    <dbReference type="NCBI Taxonomy" id="2913614"/>
    <lineage>
        <taxon>Bacteria</taxon>
        <taxon>Pseudomonadati</taxon>
        <taxon>Bacteroidota</taxon>
        <taxon>Bacteroidia</taxon>
        <taxon>Bacteroidales</taxon>
        <taxon>Prevotellaceae</taxon>
        <taxon>Prevotella</taxon>
    </lineage>
</organism>
<dbReference type="GO" id="GO:0045493">
    <property type="term" value="P:xylan catabolic process"/>
    <property type="evidence" value="ECO:0007669"/>
    <property type="project" value="UniProtKB-KW"/>
</dbReference>
<dbReference type="Gene3D" id="2.60.120.260">
    <property type="entry name" value="Galactose-binding domain-like"/>
    <property type="match status" value="1"/>
</dbReference>
<name>A0A1G7WMR2_9BACT</name>
<sequence>MKKTLTILTLAVPLITAAQNPVIRDQFTADPTARVFNGKVYLYPSHDILPPTGQRQDWFCMEDYHVFSSENLTDWTDHGVIVTQNKVPWVRKDSYSMWAPDCVEKNGKYYFYFPSAPAAGRGGFAVGVAVADSPEGPFIPEPEPIKGINGIDPCVLQASDGNAYIFWGNGRCAKLKPNMKELADDNPKETVKWGNREMEMVGVSCLKDLPSRQAEGPFAFEYNGNYYLTYPYVRENTEVLGYAMSKNPMGPYEYKGLIMAEHANGCWTNHHSIVNYKGQWYLFYHQNFFSPSDDKRRSVQIEKLYFNADGTIQEVKPTMRGVGINKATEKIEIDRYSNASQGVTTAHVDTTIAFSGDCATIPSKGWMRYADVDFDCLRDAYLQISVKASDDTEFCIREKSATGKVIARIKLAVRPPEPTPGAAANPMMARFRRDQRNQWLTQTTTLEYTPKGVTDLVITNEGRGELSVDWILFKNRPKYFSPATSTPAKPDSEGFIRRWTLLEPIDKPNSGNTVFTDTYLREHFNREYFKGQQTILPKDGQKVKAVFQQEQAPAGFGRGAQQMPEGPKVKTVKQTLTWHALDSENFNVKLFRFAEKWGEKVYGVLFWGVTIIDCPEDIENVRLAVGSNSASMWWLNGDEVLLLSGDRRMVKDDAVSHRLTLKKGRNVLRGAIINGPGMSDFCVRFINEKGNPVTNYSIINSK</sequence>
<dbReference type="PANTHER" id="PTHR43772">
    <property type="entry name" value="ENDO-1,4-BETA-XYLANASE"/>
    <property type="match status" value="1"/>
</dbReference>
<feature type="chain" id="PRO_5011626510" evidence="7">
    <location>
        <begin position="19"/>
        <end position="702"/>
    </location>
</feature>
<evidence type="ECO:0000313" key="8">
    <source>
        <dbReference type="EMBL" id="SDG73203.1"/>
    </source>
</evidence>
<feature type="signal peptide" evidence="7">
    <location>
        <begin position="1"/>
        <end position="18"/>
    </location>
</feature>
<dbReference type="Proteomes" id="UP000198779">
    <property type="component" value="Unassembled WGS sequence"/>
</dbReference>
<dbReference type="GO" id="GO:0004553">
    <property type="term" value="F:hydrolase activity, hydrolyzing O-glycosyl compounds"/>
    <property type="evidence" value="ECO:0007669"/>
    <property type="project" value="InterPro"/>
</dbReference>
<evidence type="ECO:0000256" key="7">
    <source>
        <dbReference type="SAM" id="SignalP"/>
    </source>
</evidence>
<keyword evidence="4" id="KW-0119">Carbohydrate metabolism</keyword>
<dbReference type="PANTHER" id="PTHR43772:SF2">
    <property type="entry name" value="PUTATIVE (AFU_ORTHOLOGUE AFUA_2G04480)-RELATED"/>
    <property type="match status" value="1"/>
</dbReference>
<keyword evidence="2" id="KW-0624">Polysaccharide degradation</keyword>
<evidence type="ECO:0000256" key="6">
    <source>
        <dbReference type="PIRSR" id="PIRSR606710-2"/>
    </source>
</evidence>
<evidence type="ECO:0000256" key="3">
    <source>
        <dbReference type="ARBA" id="ARBA00022801"/>
    </source>
</evidence>
<dbReference type="InterPro" id="IPR023296">
    <property type="entry name" value="Glyco_hydro_beta-prop_sf"/>
</dbReference>
<dbReference type="Pfam" id="PF04616">
    <property type="entry name" value="Glyco_hydro_43"/>
    <property type="match status" value="1"/>
</dbReference>
<dbReference type="CDD" id="cd08990">
    <property type="entry name" value="GH43_AXH_like"/>
    <property type="match status" value="1"/>
</dbReference>
<keyword evidence="7" id="KW-0732">Signal</keyword>
<gene>
    <name evidence="8" type="ORF">SAMN04487901_108101</name>
</gene>
<protein>
    <submittedName>
        <fullName evidence="8">Glycosyl hydrolases family 43</fullName>
    </submittedName>
</protein>
<dbReference type="STRING" id="645274.SAMN04487901_108101"/>
<keyword evidence="2" id="KW-0858">Xylan degradation</keyword>
<evidence type="ECO:0000256" key="2">
    <source>
        <dbReference type="ARBA" id="ARBA00022651"/>
    </source>
</evidence>
<dbReference type="EMBL" id="FNCQ01000008">
    <property type="protein sequence ID" value="SDG73203.1"/>
    <property type="molecule type" value="Genomic_DNA"/>
</dbReference>
<dbReference type="InterPro" id="IPR052176">
    <property type="entry name" value="Glycosyl_Hydrlase_43_Enz"/>
</dbReference>
<feature type="site" description="Important for catalytic activity, responsible for pKa modulation of the active site Glu and correct orientation of both the proton donor and substrate" evidence="6">
    <location>
        <position position="152"/>
    </location>
</feature>
<keyword evidence="9" id="KW-1185">Reference proteome</keyword>
<keyword evidence="5" id="KW-0326">Glycosidase</keyword>
<dbReference type="InterPro" id="IPR006710">
    <property type="entry name" value="Glyco_hydro_43"/>
</dbReference>
<dbReference type="RefSeq" id="WP_255399835.1">
    <property type="nucleotide sequence ID" value="NZ_FNCQ01000008.1"/>
</dbReference>
<evidence type="ECO:0000313" key="9">
    <source>
        <dbReference type="Proteomes" id="UP000198779"/>
    </source>
</evidence>
<dbReference type="AlphaFoldDB" id="A0A1G7WMR2"/>
<proteinExistence type="inferred from homology"/>
<dbReference type="Gene3D" id="2.115.10.20">
    <property type="entry name" value="Glycosyl hydrolase domain, family 43"/>
    <property type="match status" value="1"/>
</dbReference>
<reference evidence="9" key="1">
    <citation type="submission" date="2016-10" db="EMBL/GenBank/DDBJ databases">
        <authorList>
            <person name="Varghese N."/>
            <person name="Submissions S."/>
        </authorList>
    </citation>
    <scope>NUCLEOTIDE SEQUENCE [LARGE SCALE GENOMIC DNA]</scope>
    <source>
        <strain evidence="9">BP1-148</strain>
    </source>
</reference>
<evidence type="ECO:0000256" key="1">
    <source>
        <dbReference type="ARBA" id="ARBA00009865"/>
    </source>
</evidence>
<evidence type="ECO:0000256" key="4">
    <source>
        <dbReference type="ARBA" id="ARBA00023277"/>
    </source>
</evidence>